<comment type="caution">
    <text evidence="1">The sequence shown here is derived from an EMBL/GenBank/DDBJ whole genome shotgun (WGS) entry which is preliminary data.</text>
</comment>
<dbReference type="Proteomes" id="UP000324222">
    <property type="component" value="Unassembled WGS sequence"/>
</dbReference>
<dbReference type="EMBL" id="VSRR010020494">
    <property type="protein sequence ID" value="MPC63175.1"/>
    <property type="molecule type" value="Genomic_DNA"/>
</dbReference>
<proteinExistence type="predicted"/>
<evidence type="ECO:0000313" key="1">
    <source>
        <dbReference type="EMBL" id="MPC63175.1"/>
    </source>
</evidence>
<dbReference type="AlphaFoldDB" id="A0A5B7H0L3"/>
<accession>A0A5B7H0L3</accession>
<sequence length="72" mass="7867">MGRGRHVTTETSSSTYILRATFIPPTSKCMTANPNTVSAQPTAAGYNYFHLLSPLPPPSLEPARHLHLYQAV</sequence>
<organism evidence="1 2">
    <name type="scientific">Portunus trituberculatus</name>
    <name type="common">Swimming crab</name>
    <name type="synonym">Neptunus trituberculatus</name>
    <dbReference type="NCBI Taxonomy" id="210409"/>
    <lineage>
        <taxon>Eukaryota</taxon>
        <taxon>Metazoa</taxon>
        <taxon>Ecdysozoa</taxon>
        <taxon>Arthropoda</taxon>
        <taxon>Crustacea</taxon>
        <taxon>Multicrustacea</taxon>
        <taxon>Malacostraca</taxon>
        <taxon>Eumalacostraca</taxon>
        <taxon>Eucarida</taxon>
        <taxon>Decapoda</taxon>
        <taxon>Pleocyemata</taxon>
        <taxon>Brachyura</taxon>
        <taxon>Eubrachyura</taxon>
        <taxon>Portunoidea</taxon>
        <taxon>Portunidae</taxon>
        <taxon>Portuninae</taxon>
        <taxon>Portunus</taxon>
    </lineage>
</organism>
<keyword evidence="2" id="KW-1185">Reference proteome</keyword>
<reference evidence="1 2" key="1">
    <citation type="submission" date="2019-05" db="EMBL/GenBank/DDBJ databases">
        <title>Another draft genome of Portunus trituberculatus and its Hox gene families provides insights of decapod evolution.</title>
        <authorList>
            <person name="Jeong J.-H."/>
            <person name="Song I."/>
            <person name="Kim S."/>
            <person name="Choi T."/>
            <person name="Kim D."/>
            <person name="Ryu S."/>
            <person name="Kim W."/>
        </authorList>
    </citation>
    <scope>NUCLEOTIDE SEQUENCE [LARGE SCALE GENOMIC DNA]</scope>
    <source>
        <tissue evidence="1">Muscle</tissue>
    </source>
</reference>
<gene>
    <name evidence="1" type="ORF">E2C01_057268</name>
</gene>
<protein>
    <submittedName>
        <fullName evidence="1">Uncharacterized protein</fullName>
    </submittedName>
</protein>
<evidence type="ECO:0000313" key="2">
    <source>
        <dbReference type="Proteomes" id="UP000324222"/>
    </source>
</evidence>
<name>A0A5B7H0L3_PORTR</name>